<evidence type="ECO:0000313" key="2">
    <source>
        <dbReference type="Proteomes" id="UP000215914"/>
    </source>
</evidence>
<name>A0A251UT11_HELAN</name>
<sequence length="64" mass="7374">MYFMFVDPTQTPILQSPITQYIPSNIISYLIFAYISYSINQTYVCSTQEGIIIIITKSSRKSLK</sequence>
<evidence type="ECO:0000313" key="1">
    <source>
        <dbReference type="EMBL" id="OTG26517.1"/>
    </source>
</evidence>
<proteinExistence type="predicted"/>
<dbReference type="EMBL" id="CM007894">
    <property type="protein sequence ID" value="OTG26517.1"/>
    <property type="molecule type" value="Genomic_DNA"/>
</dbReference>
<organism evidence="1 2">
    <name type="scientific">Helianthus annuus</name>
    <name type="common">Common sunflower</name>
    <dbReference type="NCBI Taxonomy" id="4232"/>
    <lineage>
        <taxon>Eukaryota</taxon>
        <taxon>Viridiplantae</taxon>
        <taxon>Streptophyta</taxon>
        <taxon>Embryophyta</taxon>
        <taxon>Tracheophyta</taxon>
        <taxon>Spermatophyta</taxon>
        <taxon>Magnoliopsida</taxon>
        <taxon>eudicotyledons</taxon>
        <taxon>Gunneridae</taxon>
        <taxon>Pentapetalae</taxon>
        <taxon>asterids</taxon>
        <taxon>campanulids</taxon>
        <taxon>Asterales</taxon>
        <taxon>Asteraceae</taxon>
        <taxon>Asteroideae</taxon>
        <taxon>Heliantheae alliance</taxon>
        <taxon>Heliantheae</taxon>
        <taxon>Helianthus</taxon>
    </lineage>
</organism>
<reference evidence="2" key="1">
    <citation type="journal article" date="2017" name="Nature">
        <title>The sunflower genome provides insights into oil metabolism, flowering and Asterid evolution.</title>
        <authorList>
            <person name="Badouin H."/>
            <person name="Gouzy J."/>
            <person name="Grassa C.J."/>
            <person name="Murat F."/>
            <person name="Staton S.E."/>
            <person name="Cottret L."/>
            <person name="Lelandais-Briere C."/>
            <person name="Owens G.L."/>
            <person name="Carrere S."/>
            <person name="Mayjonade B."/>
            <person name="Legrand L."/>
            <person name="Gill N."/>
            <person name="Kane N.C."/>
            <person name="Bowers J.E."/>
            <person name="Hubner S."/>
            <person name="Bellec A."/>
            <person name="Berard A."/>
            <person name="Berges H."/>
            <person name="Blanchet N."/>
            <person name="Boniface M.C."/>
            <person name="Brunel D."/>
            <person name="Catrice O."/>
            <person name="Chaidir N."/>
            <person name="Claudel C."/>
            <person name="Donnadieu C."/>
            <person name="Faraut T."/>
            <person name="Fievet G."/>
            <person name="Helmstetter N."/>
            <person name="King M."/>
            <person name="Knapp S.J."/>
            <person name="Lai Z."/>
            <person name="Le Paslier M.C."/>
            <person name="Lippi Y."/>
            <person name="Lorenzon L."/>
            <person name="Mandel J.R."/>
            <person name="Marage G."/>
            <person name="Marchand G."/>
            <person name="Marquand E."/>
            <person name="Bret-Mestries E."/>
            <person name="Morien E."/>
            <person name="Nambeesan S."/>
            <person name="Nguyen T."/>
            <person name="Pegot-Espagnet P."/>
            <person name="Pouilly N."/>
            <person name="Raftis F."/>
            <person name="Sallet E."/>
            <person name="Schiex T."/>
            <person name="Thomas J."/>
            <person name="Vandecasteele C."/>
            <person name="Vares D."/>
            <person name="Vear F."/>
            <person name="Vautrin S."/>
            <person name="Crespi M."/>
            <person name="Mangin B."/>
            <person name="Burke J.M."/>
            <person name="Salse J."/>
            <person name="Munos S."/>
            <person name="Vincourt P."/>
            <person name="Rieseberg L.H."/>
            <person name="Langlade N.B."/>
        </authorList>
    </citation>
    <scope>NUCLEOTIDE SEQUENCE [LARGE SCALE GENOMIC DNA]</scope>
    <source>
        <strain evidence="2">cv. SF193</strain>
    </source>
</reference>
<accession>A0A251UT11</accession>
<dbReference type="AlphaFoldDB" id="A0A251UT11"/>
<keyword evidence="2" id="KW-1185">Reference proteome</keyword>
<dbReference type="InParanoid" id="A0A251UT11"/>
<gene>
    <name evidence="1" type="ORF">HannXRQ_Chr05g0159561</name>
</gene>
<protein>
    <submittedName>
        <fullName evidence="1">Uncharacterized protein</fullName>
    </submittedName>
</protein>
<dbReference type="Proteomes" id="UP000215914">
    <property type="component" value="Chromosome 5"/>
</dbReference>